<proteinExistence type="predicted"/>
<dbReference type="Proteomes" id="UP001151133">
    <property type="component" value="Unassembled WGS sequence"/>
</dbReference>
<dbReference type="PANTHER" id="PTHR32182">
    <property type="entry name" value="DNA REPLICATION AND REPAIR PROTEIN RECF"/>
    <property type="match status" value="1"/>
</dbReference>
<dbReference type="GO" id="GO:0006302">
    <property type="term" value="P:double-strand break repair"/>
    <property type="evidence" value="ECO:0007669"/>
    <property type="project" value="TreeGrafter"/>
</dbReference>
<dbReference type="SUPFAM" id="SSF52540">
    <property type="entry name" value="P-loop containing nucleoside triphosphate hydrolases"/>
    <property type="match status" value="1"/>
</dbReference>
<gene>
    <name evidence="2" type="ORF">OIU80_01045</name>
</gene>
<reference evidence="2" key="1">
    <citation type="submission" date="2022-10" db="EMBL/GenBank/DDBJ databases">
        <title>Two novel species of Flavobacterium.</title>
        <authorList>
            <person name="Liu Q."/>
            <person name="Xin Y.-H."/>
        </authorList>
    </citation>
    <scope>NUCLEOTIDE SEQUENCE</scope>
    <source>
        <strain evidence="2">LS1R47</strain>
    </source>
</reference>
<comment type="caution">
    <text evidence="2">The sequence shown here is derived from an EMBL/GenBank/DDBJ whole genome shotgun (WGS) entry which is preliminary data.</text>
</comment>
<dbReference type="Pfam" id="PF13175">
    <property type="entry name" value="AAA_15"/>
    <property type="match status" value="1"/>
</dbReference>
<dbReference type="Gene3D" id="3.40.50.300">
    <property type="entry name" value="P-loop containing nucleotide triphosphate hydrolases"/>
    <property type="match status" value="2"/>
</dbReference>
<accession>A0A9X2ZGD6</accession>
<dbReference type="InterPro" id="IPR041685">
    <property type="entry name" value="AAA_GajA/Old/RecF-like"/>
</dbReference>
<organism evidence="2 3">
    <name type="scientific">Flavobacterium frigoritolerans</name>
    <dbReference type="NCBI Taxonomy" id="2987686"/>
    <lineage>
        <taxon>Bacteria</taxon>
        <taxon>Pseudomonadati</taxon>
        <taxon>Bacteroidota</taxon>
        <taxon>Flavobacteriia</taxon>
        <taxon>Flavobacteriales</taxon>
        <taxon>Flavobacteriaceae</taxon>
        <taxon>Flavobacterium</taxon>
    </lineage>
</organism>
<dbReference type="PANTHER" id="PTHR32182:SF23">
    <property type="entry name" value="ATP BINDING PROTEIN"/>
    <property type="match status" value="1"/>
</dbReference>
<evidence type="ECO:0000313" key="3">
    <source>
        <dbReference type="Proteomes" id="UP001151133"/>
    </source>
</evidence>
<keyword evidence="3" id="KW-1185">Reference proteome</keyword>
<evidence type="ECO:0000259" key="1">
    <source>
        <dbReference type="Pfam" id="PF13175"/>
    </source>
</evidence>
<dbReference type="GO" id="GO:0000731">
    <property type="term" value="P:DNA synthesis involved in DNA repair"/>
    <property type="evidence" value="ECO:0007669"/>
    <property type="project" value="TreeGrafter"/>
</dbReference>
<dbReference type="InterPro" id="IPR027417">
    <property type="entry name" value="P-loop_NTPase"/>
</dbReference>
<dbReference type="RefSeq" id="WP_264285259.1">
    <property type="nucleotide sequence ID" value="NZ_JAOZEV010000001.1"/>
</dbReference>
<protein>
    <submittedName>
        <fullName evidence="2">AAA family ATPase</fullName>
    </submittedName>
</protein>
<name>A0A9X2ZGD6_9FLAO</name>
<sequence>MKIKSIYIENFRSAKDLKIDFDDNLNVLVGVNGAGKTTILETLTLCLSWLIKRIQRQNSSGLMISESDIRYNSSFACARIVCVENDKEYSWELIKFADGKIIDKKSDLVEVSDLALHFQRILDHENRLPVIGYYPVSRVVDKITPEVRFDDTFSTLDAYDKALDGKQNFSAFFEWFRQQDDIVNEKATSRDKWILQNKVSIKRRVDKIFKLLKSSLHDNEEDSEKFDYLRRRINKDEYIYEHPRFLFREIFRTIEDLFYHKIKQKDKIIFDYLEENFLRMEMYSEDESLKQFDKIYSSLLHRTIESFFLFIDNENDLIDDFLQVLIELFIFSNEINLWWLSDVSRKKIENVVRTSLSEIEEDKKIKDSKFDLEIKQLESSIFRIISQEIRKKKNLKGKEGREMLFVKKAIEQFLPDYTNLRVRRIPRPHMLIDKENLEFNLNQLSDGEKNLITLIGDIARRLAIANPESDNPLEGNGVIMIDEVDLHLHPKWQQLMIPQLEKIFPNCQFIVSTHSPQVLNNVQPDNIILLENNNNVLRHSFAIESYGKNSDRILEDLLGVDARPTNIKNEIEELYRFIELGEIDKAKNLYKDLSNKIIGGDPELAKANVLIKRKEITGK</sequence>
<evidence type="ECO:0000313" key="2">
    <source>
        <dbReference type="EMBL" id="MCV9930856.1"/>
    </source>
</evidence>
<feature type="domain" description="Endonuclease GajA/Old nuclease/RecF-like AAA" evidence="1">
    <location>
        <begin position="1"/>
        <end position="518"/>
    </location>
</feature>
<dbReference type="EMBL" id="JAOZEV010000001">
    <property type="protein sequence ID" value="MCV9930856.1"/>
    <property type="molecule type" value="Genomic_DNA"/>
</dbReference>
<dbReference type="AlphaFoldDB" id="A0A9X2ZGD6"/>